<dbReference type="PANTHER" id="PTHR30466">
    <property type="entry name" value="FLAVIN REDUCTASE"/>
    <property type="match status" value="1"/>
</dbReference>
<accession>A0A8J2XKU9</accession>
<proteinExistence type="predicted"/>
<name>A0A8J2XKU9_9MICO</name>
<dbReference type="InterPro" id="IPR050268">
    <property type="entry name" value="NADH-dep_flavin_reductase"/>
</dbReference>
<feature type="domain" description="Flavin reductase like" evidence="2">
    <location>
        <begin position="16"/>
        <end position="164"/>
    </location>
</feature>
<protein>
    <submittedName>
        <fullName evidence="3">Monooxygenase</fullName>
    </submittedName>
</protein>
<keyword evidence="1" id="KW-0560">Oxidoreductase</keyword>
<evidence type="ECO:0000313" key="4">
    <source>
        <dbReference type="Proteomes" id="UP000616114"/>
    </source>
</evidence>
<dbReference type="GO" id="GO:0042602">
    <property type="term" value="F:riboflavin reductase (NADPH) activity"/>
    <property type="evidence" value="ECO:0007669"/>
    <property type="project" value="TreeGrafter"/>
</dbReference>
<organism evidence="3 4">
    <name type="scientific">Sediminivirga luteola</name>
    <dbReference type="NCBI Taxonomy" id="1774748"/>
    <lineage>
        <taxon>Bacteria</taxon>
        <taxon>Bacillati</taxon>
        <taxon>Actinomycetota</taxon>
        <taxon>Actinomycetes</taxon>
        <taxon>Micrococcales</taxon>
        <taxon>Brevibacteriaceae</taxon>
        <taxon>Sediminivirga</taxon>
    </lineage>
</organism>
<dbReference type="Proteomes" id="UP000616114">
    <property type="component" value="Unassembled WGS sequence"/>
</dbReference>
<dbReference type="GO" id="GO:0006208">
    <property type="term" value="P:pyrimidine nucleobase catabolic process"/>
    <property type="evidence" value="ECO:0007669"/>
    <property type="project" value="TreeGrafter"/>
</dbReference>
<dbReference type="Pfam" id="PF01613">
    <property type="entry name" value="Flavin_Reduct"/>
    <property type="match status" value="1"/>
</dbReference>
<keyword evidence="4" id="KW-1185">Reference proteome</keyword>
<dbReference type="PANTHER" id="PTHR30466:SF1">
    <property type="entry name" value="FMN REDUCTASE (NADH) RUTF"/>
    <property type="match status" value="1"/>
</dbReference>
<dbReference type="Gene3D" id="2.30.110.10">
    <property type="entry name" value="Electron Transport, Fmn-binding Protein, Chain A"/>
    <property type="match status" value="1"/>
</dbReference>
<reference evidence="3" key="2">
    <citation type="submission" date="2020-09" db="EMBL/GenBank/DDBJ databases">
        <authorList>
            <person name="Sun Q."/>
            <person name="Zhou Y."/>
        </authorList>
    </citation>
    <scope>NUCLEOTIDE SEQUENCE</scope>
    <source>
        <strain evidence="3">CGMCC 1.12785</strain>
    </source>
</reference>
<sequence>MSSQGPLPTEDFTRVFRDHPGGVCVVTADAGSGPVAMTVTSVASVSVDPPLLVFSVSDASSSAPVLTSAATVVVHFLGEEGLPVAKLGATSGIDRFADRDAWTRLPGGEPLYHGARAWIRGRVTERLRAGTATLTVVEALQSGSTAQATGEDAPLVYHHRSWHRLSEGSLLSAPQAI</sequence>
<dbReference type="EMBL" id="BMFY01000008">
    <property type="protein sequence ID" value="GGA17326.1"/>
    <property type="molecule type" value="Genomic_DNA"/>
</dbReference>
<dbReference type="SMART" id="SM00903">
    <property type="entry name" value="Flavin_Reduct"/>
    <property type="match status" value="1"/>
</dbReference>
<dbReference type="GO" id="GO:0004497">
    <property type="term" value="F:monooxygenase activity"/>
    <property type="evidence" value="ECO:0007669"/>
    <property type="project" value="UniProtKB-KW"/>
</dbReference>
<dbReference type="InterPro" id="IPR002563">
    <property type="entry name" value="Flavin_Rdtase-like_dom"/>
</dbReference>
<comment type="caution">
    <text evidence="3">The sequence shown here is derived from an EMBL/GenBank/DDBJ whole genome shotgun (WGS) entry which is preliminary data.</text>
</comment>
<keyword evidence="3" id="KW-0503">Monooxygenase</keyword>
<dbReference type="InterPro" id="IPR012349">
    <property type="entry name" value="Split_barrel_FMN-bd"/>
</dbReference>
<evidence type="ECO:0000313" key="3">
    <source>
        <dbReference type="EMBL" id="GGA17326.1"/>
    </source>
</evidence>
<gene>
    <name evidence="3" type="primary">mmyF</name>
    <name evidence="3" type="ORF">GCM10011333_20530</name>
</gene>
<dbReference type="GO" id="GO:0010181">
    <property type="term" value="F:FMN binding"/>
    <property type="evidence" value="ECO:0007669"/>
    <property type="project" value="InterPro"/>
</dbReference>
<evidence type="ECO:0000259" key="2">
    <source>
        <dbReference type="SMART" id="SM00903"/>
    </source>
</evidence>
<evidence type="ECO:0000256" key="1">
    <source>
        <dbReference type="ARBA" id="ARBA00023002"/>
    </source>
</evidence>
<dbReference type="SUPFAM" id="SSF50475">
    <property type="entry name" value="FMN-binding split barrel"/>
    <property type="match status" value="1"/>
</dbReference>
<dbReference type="AlphaFoldDB" id="A0A8J2XKU9"/>
<reference evidence="3" key="1">
    <citation type="journal article" date="2014" name="Int. J. Syst. Evol. Microbiol.">
        <title>Complete genome sequence of Corynebacterium casei LMG S-19264T (=DSM 44701T), isolated from a smear-ripened cheese.</title>
        <authorList>
            <consortium name="US DOE Joint Genome Institute (JGI-PGF)"/>
            <person name="Walter F."/>
            <person name="Albersmeier A."/>
            <person name="Kalinowski J."/>
            <person name="Ruckert C."/>
        </authorList>
    </citation>
    <scope>NUCLEOTIDE SEQUENCE</scope>
    <source>
        <strain evidence="3">CGMCC 1.12785</strain>
    </source>
</reference>
<dbReference type="RefSeq" id="WP_188550796.1">
    <property type="nucleotide sequence ID" value="NZ_BMFY01000008.1"/>
</dbReference>